<reference evidence="3" key="1">
    <citation type="submission" date="2025-08" db="UniProtKB">
        <authorList>
            <consortium name="RefSeq"/>
        </authorList>
    </citation>
    <scope>IDENTIFICATION</scope>
    <source>
        <tissue evidence="3">Gonads</tissue>
    </source>
</reference>
<feature type="region of interest" description="Disordered" evidence="1">
    <location>
        <begin position="1"/>
        <end position="26"/>
    </location>
</feature>
<evidence type="ECO:0000313" key="2">
    <source>
        <dbReference type="Proteomes" id="UP000085678"/>
    </source>
</evidence>
<proteinExistence type="predicted"/>
<dbReference type="AlphaFoldDB" id="A0A1S3JCL3"/>
<dbReference type="RefSeq" id="XP_013407624.1">
    <property type="nucleotide sequence ID" value="XM_013552170.1"/>
</dbReference>
<keyword evidence="2" id="KW-1185">Reference proteome</keyword>
<protein>
    <submittedName>
        <fullName evidence="3">Uncharacterized protein LOC106171722</fullName>
    </submittedName>
</protein>
<dbReference type="InParanoid" id="A0A1S3JCL3"/>
<evidence type="ECO:0000313" key="3">
    <source>
        <dbReference type="RefSeq" id="XP_013407624.1"/>
    </source>
</evidence>
<dbReference type="PANTHER" id="PTHR33480:SF1">
    <property type="entry name" value="TYR RECOMBINASE DOMAIN-CONTAINING PROTEIN"/>
    <property type="match status" value="1"/>
</dbReference>
<dbReference type="Proteomes" id="UP000085678">
    <property type="component" value="Unplaced"/>
</dbReference>
<gene>
    <name evidence="3" type="primary">LOC106171722</name>
</gene>
<dbReference type="GO" id="GO:0006310">
    <property type="term" value="P:DNA recombination"/>
    <property type="evidence" value="ECO:0007669"/>
    <property type="project" value="InterPro"/>
</dbReference>
<feature type="compositionally biased region" description="Basic and acidic residues" evidence="1">
    <location>
        <begin position="1"/>
        <end position="13"/>
    </location>
</feature>
<dbReference type="GO" id="GO:0015074">
    <property type="term" value="P:DNA integration"/>
    <property type="evidence" value="ECO:0007669"/>
    <property type="project" value="InterPro"/>
</dbReference>
<dbReference type="Gene3D" id="1.10.443.10">
    <property type="entry name" value="Intergrase catalytic core"/>
    <property type="match status" value="1"/>
</dbReference>
<name>A0A1S3JCL3_LINAN</name>
<sequence>MQEKTLPEKHTVEEETEQLTSNSGVGVSRKKRPVRYCPYCDILINGGKLKRLIQRKHRDIVEVKEALKLPVHLQNKFFNQKRCDGMYKYNLNIIATSTGAELDSNVMMRERIATRPDEVTMCSGCRRDNEVGQLCTTDDLIMQVGYRHYSMRREDKSKRNATRKSVMGEMRELARVFLIFRDLCEENVTTEDMFTRKHLTTLREAIEKLVSMDNGDEKHGLKLNIHAILQRCIKSLKGLYTETMQDLKYEELGNFQQAYLFRSHEMYSSSRYKALSNSFTKARRSEKQVVPEDITKLKNFWEDAQKGVWLPDTEVEKRDPAEQFLFGKYLPAYLNGKGKKFVPVLVPKDVVKAVNHLVKHRKEFGVPEENPYLFATKSPNAHASGWHTVNDICSAEGVTVNATKNRHYLSTVYASLGMSPADQQVFLDHMVPEPETDLTTIQTVEASATETKEIGKNEELQSGKKEIMTFLEGHMPHCLKSLELQEAYKKTRIKIFNERKTMRENVNKKLQRI</sequence>
<evidence type="ECO:0000256" key="1">
    <source>
        <dbReference type="SAM" id="MobiDB-lite"/>
    </source>
</evidence>
<dbReference type="GO" id="GO:0003677">
    <property type="term" value="F:DNA binding"/>
    <property type="evidence" value="ECO:0007669"/>
    <property type="project" value="InterPro"/>
</dbReference>
<dbReference type="InterPro" id="IPR013762">
    <property type="entry name" value="Integrase-like_cat_sf"/>
</dbReference>
<dbReference type="PANTHER" id="PTHR33480">
    <property type="entry name" value="SET DOMAIN-CONTAINING PROTEIN-RELATED"/>
    <property type="match status" value="1"/>
</dbReference>
<dbReference type="OrthoDB" id="10066064at2759"/>
<organism evidence="2 3">
    <name type="scientific">Lingula anatina</name>
    <name type="common">Brachiopod</name>
    <name type="synonym">Lingula unguis</name>
    <dbReference type="NCBI Taxonomy" id="7574"/>
    <lineage>
        <taxon>Eukaryota</taxon>
        <taxon>Metazoa</taxon>
        <taxon>Spiralia</taxon>
        <taxon>Lophotrochozoa</taxon>
        <taxon>Brachiopoda</taxon>
        <taxon>Linguliformea</taxon>
        <taxon>Lingulata</taxon>
        <taxon>Lingulida</taxon>
        <taxon>Linguloidea</taxon>
        <taxon>Lingulidae</taxon>
        <taxon>Lingula</taxon>
    </lineage>
</organism>
<dbReference type="GeneID" id="106171722"/>
<accession>A0A1S3JCL3</accession>
<dbReference type="KEGG" id="lak:106171722"/>